<keyword evidence="6 12" id="KW-0063">Aspartyl esterase</keyword>
<dbReference type="Gene3D" id="1.20.140.40">
    <property type="entry name" value="Invertase/pectin methylesterase inhibitor family protein"/>
    <property type="match status" value="1"/>
</dbReference>
<name>A0A175YHB7_DAUCS</name>
<keyword evidence="5 12" id="KW-0378">Hydrolase</keyword>
<evidence type="ECO:0000256" key="11">
    <source>
        <dbReference type="ARBA" id="ARBA00057335"/>
    </source>
</evidence>
<reference evidence="13" key="1">
    <citation type="journal article" date="2016" name="Nat. Genet.">
        <title>A high-quality carrot genome assembly provides new insights into carotenoid accumulation and asterid genome evolution.</title>
        <authorList>
            <person name="Iorizzo M."/>
            <person name="Ellison S."/>
            <person name="Senalik D."/>
            <person name="Zeng P."/>
            <person name="Satapoomin P."/>
            <person name="Huang J."/>
            <person name="Bowman M."/>
            <person name="Iovene M."/>
            <person name="Sanseverino W."/>
            <person name="Cavagnaro P."/>
            <person name="Yildiz M."/>
            <person name="Macko-Podgorni A."/>
            <person name="Moranska E."/>
            <person name="Grzebelus E."/>
            <person name="Grzebelus D."/>
            <person name="Ashrafi H."/>
            <person name="Zheng Z."/>
            <person name="Cheng S."/>
            <person name="Spooner D."/>
            <person name="Van Deynze A."/>
            <person name="Simon P."/>
        </authorList>
    </citation>
    <scope>NUCLEOTIDE SEQUENCE</scope>
    <source>
        <tissue evidence="13">Leaf</tissue>
    </source>
</reference>
<comment type="similarity">
    <text evidence="2">In the N-terminal section; belongs to the PMEI family.</text>
</comment>
<dbReference type="GO" id="GO:0045490">
    <property type="term" value="P:pectin catabolic process"/>
    <property type="evidence" value="ECO:0007669"/>
    <property type="project" value="UniProtKB-UniRule"/>
</dbReference>
<evidence type="ECO:0000256" key="1">
    <source>
        <dbReference type="ARBA" id="ARBA00005184"/>
    </source>
</evidence>
<comment type="function">
    <text evidence="11">Acts in the modification of cell walls via demethylesterification of cell wall pectin.</text>
</comment>
<dbReference type="Pfam" id="PF04043">
    <property type="entry name" value="PMEI"/>
    <property type="match status" value="1"/>
</dbReference>
<evidence type="ECO:0000256" key="5">
    <source>
        <dbReference type="ARBA" id="ARBA00022801"/>
    </source>
</evidence>
<dbReference type="InterPro" id="IPR012334">
    <property type="entry name" value="Pectin_lyas_fold"/>
</dbReference>
<protein>
    <recommendedName>
        <fullName evidence="4 12">Pectinesterase</fullName>
        <ecNumber evidence="4 12">3.1.1.11</ecNumber>
    </recommendedName>
</protein>
<dbReference type="AlphaFoldDB" id="A0A175YHB7"/>
<sequence>MGLSKKATVIGLSAVVLVGVVVAVAVIEYKHSAHHGSASGSTATNDVSTSKKAIMTICQPTDYKDACIKSLSSSNSTDPKELIMTGFKAAMSDIADVIGKSKTLQDAAKDSRTKRAYELCSELLKTSADDLGRSVQKLAKFEATKMDGYVADLKTWLSGAIDYQEACIDAFENTTGDAGEKMKSLLKTSSEVTSNGLAMVNELTSMLSSLHIPNVQRRLLVKKDRSEVDPDYVWLRSINKRRLFYDDYGPRLEQPPSEDTGARKLLSTDSLPEWMNAHQRRLLAAKVKPNVVVALDGSGQFKSINEALKKVPAKNVVPFVILVKAGVYREYVDVPRRVDNVVMIGEGASKTKITGNKNFIDGVGTFKTATFAVNGDGFMAKDISFENSAGAAKHQAVALRVSGDRAIFYRCQMDGYQDTLYTHTYRQFYRDCTITGTIDFIFGDAAAVFQNCKMIVRKPLDNQGCMVTAQGRKDHRSTGGLILQNCSITAEPAFLAAQPPIKAYLGRPWKEFSRTIIMQSYIDKNIVPEGWSPWTGTFGMDTCYYVEYQNRGPGSDTSKRVSWKGIQKTVSQQDILEFTAGRFFLGDAWIPVAGIPYDSGMTRL</sequence>
<keyword evidence="14" id="KW-1185">Reference proteome</keyword>
<evidence type="ECO:0000256" key="10">
    <source>
        <dbReference type="ARBA" id="ARBA00047928"/>
    </source>
</evidence>
<accession>A0A175YHB7</accession>
<dbReference type="FunFam" id="2.160.20.10:FF:000001">
    <property type="entry name" value="Pectinesterase"/>
    <property type="match status" value="1"/>
</dbReference>
<dbReference type="GO" id="GO:0042545">
    <property type="term" value="P:cell wall modification"/>
    <property type="evidence" value="ECO:0007669"/>
    <property type="project" value="UniProtKB-UniRule"/>
</dbReference>
<comment type="similarity">
    <text evidence="3">In the C-terminal section; belongs to the pectinesterase family.</text>
</comment>
<dbReference type="CDD" id="cd15798">
    <property type="entry name" value="PMEI-like_3"/>
    <property type="match status" value="1"/>
</dbReference>
<dbReference type="Proteomes" id="UP000077755">
    <property type="component" value="Chromosome 9"/>
</dbReference>
<dbReference type="InterPro" id="IPR006501">
    <property type="entry name" value="Pectinesterase_inhib_dom"/>
</dbReference>
<evidence type="ECO:0000256" key="9">
    <source>
        <dbReference type="ARBA" id="ARBA00023316"/>
    </source>
</evidence>
<dbReference type="GO" id="GO:0030599">
    <property type="term" value="F:pectinesterase activity"/>
    <property type="evidence" value="ECO:0007669"/>
    <property type="project" value="UniProtKB-UniRule"/>
</dbReference>
<dbReference type="FunFam" id="1.20.140.40:FF:000001">
    <property type="entry name" value="Pectinesterase"/>
    <property type="match status" value="1"/>
</dbReference>
<dbReference type="NCBIfam" id="TIGR01614">
    <property type="entry name" value="PME_inhib"/>
    <property type="match status" value="1"/>
</dbReference>
<dbReference type="EMBL" id="CP093351">
    <property type="protein sequence ID" value="WOH15886.1"/>
    <property type="molecule type" value="Genomic_DNA"/>
</dbReference>
<dbReference type="KEGG" id="dcr:108202056"/>
<keyword evidence="9" id="KW-0961">Cell wall biogenesis/degradation</keyword>
<keyword evidence="8" id="KW-0325">Glycoprotein</keyword>
<dbReference type="InterPro" id="IPR000070">
    <property type="entry name" value="Pectinesterase_cat"/>
</dbReference>
<reference evidence="13" key="2">
    <citation type="submission" date="2022-03" db="EMBL/GenBank/DDBJ databases">
        <title>Draft title - Genomic analysis of global carrot germplasm unveils the trajectory of domestication and the origin of high carotenoid orange carrot.</title>
        <authorList>
            <person name="Iorizzo M."/>
            <person name="Ellison S."/>
            <person name="Senalik D."/>
            <person name="Macko-Podgorni A."/>
            <person name="Grzebelus D."/>
            <person name="Bostan H."/>
            <person name="Rolling W."/>
            <person name="Curaba J."/>
            <person name="Simon P."/>
        </authorList>
    </citation>
    <scope>NUCLEOTIDE SEQUENCE</scope>
    <source>
        <tissue evidence="13">Leaf</tissue>
    </source>
</reference>
<evidence type="ECO:0000256" key="4">
    <source>
        <dbReference type="ARBA" id="ARBA00013229"/>
    </source>
</evidence>
<proteinExistence type="inferred from homology"/>
<gene>
    <name evidence="13" type="ORF">DCAR_0935433</name>
</gene>
<dbReference type="InterPro" id="IPR035513">
    <property type="entry name" value="Invertase/methylesterase_inhib"/>
</dbReference>
<evidence type="ECO:0000256" key="2">
    <source>
        <dbReference type="ARBA" id="ARBA00006027"/>
    </source>
</evidence>
<dbReference type="Gramene" id="KZM82935">
    <property type="protein sequence ID" value="KZM82935"/>
    <property type="gene ID" value="DCAR_030504"/>
</dbReference>
<dbReference type="OrthoDB" id="2019149at2759"/>
<dbReference type="SUPFAM" id="SSF101148">
    <property type="entry name" value="Plant invertase/pectin methylesterase inhibitor"/>
    <property type="match status" value="1"/>
</dbReference>
<dbReference type="InterPro" id="IPR011050">
    <property type="entry name" value="Pectin_lyase_fold/virulence"/>
</dbReference>
<evidence type="ECO:0000256" key="3">
    <source>
        <dbReference type="ARBA" id="ARBA00007786"/>
    </source>
</evidence>
<dbReference type="GO" id="GO:0004857">
    <property type="term" value="F:enzyme inhibitor activity"/>
    <property type="evidence" value="ECO:0007669"/>
    <property type="project" value="InterPro"/>
</dbReference>
<dbReference type="Pfam" id="PF01095">
    <property type="entry name" value="Pectinesterase"/>
    <property type="match status" value="1"/>
</dbReference>
<comment type="catalytic activity">
    <reaction evidence="10 12">
        <text>[(1-&gt;4)-alpha-D-galacturonosyl methyl ester](n) + n H2O = [(1-&gt;4)-alpha-D-galacturonosyl](n) + n methanol + n H(+)</text>
        <dbReference type="Rhea" id="RHEA:22380"/>
        <dbReference type="Rhea" id="RHEA-COMP:14570"/>
        <dbReference type="Rhea" id="RHEA-COMP:14573"/>
        <dbReference type="ChEBI" id="CHEBI:15377"/>
        <dbReference type="ChEBI" id="CHEBI:15378"/>
        <dbReference type="ChEBI" id="CHEBI:17790"/>
        <dbReference type="ChEBI" id="CHEBI:140522"/>
        <dbReference type="ChEBI" id="CHEBI:140523"/>
        <dbReference type="EC" id="3.1.1.11"/>
    </reaction>
</comment>
<evidence type="ECO:0000256" key="7">
    <source>
        <dbReference type="ARBA" id="ARBA00023157"/>
    </source>
</evidence>
<dbReference type="PROSITE" id="PS00503">
    <property type="entry name" value="PECTINESTERASE_2"/>
    <property type="match status" value="1"/>
</dbReference>
<dbReference type="OMA" id="IPRSMIN"/>
<evidence type="ECO:0000256" key="8">
    <source>
        <dbReference type="ARBA" id="ARBA00023180"/>
    </source>
</evidence>
<dbReference type="SUPFAM" id="SSF51126">
    <property type="entry name" value="Pectin lyase-like"/>
    <property type="match status" value="1"/>
</dbReference>
<dbReference type="Gene3D" id="2.160.20.10">
    <property type="entry name" value="Single-stranded right-handed beta-helix, Pectin lyase-like"/>
    <property type="match status" value="1"/>
</dbReference>
<keyword evidence="7" id="KW-1015">Disulfide bond</keyword>
<dbReference type="PANTHER" id="PTHR31707">
    <property type="entry name" value="PECTINESTERASE"/>
    <property type="match status" value="1"/>
</dbReference>
<evidence type="ECO:0000256" key="6">
    <source>
        <dbReference type="ARBA" id="ARBA00023085"/>
    </source>
</evidence>
<dbReference type="SMART" id="SM00856">
    <property type="entry name" value="PMEI"/>
    <property type="match status" value="1"/>
</dbReference>
<comment type="pathway">
    <text evidence="1 12">Glycan metabolism; pectin degradation; 2-dehydro-3-deoxy-D-gluconate from pectin: step 1/5.</text>
</comment>
<dbReference type="EC" id="3.1.1.11" evidence="4 12"/>
<dbReference type="InterPro" id="IPR033131">
    <property type="entry name" value="Pectinesterase_Asp_AS"/>
</dbReference>
<organism evidence="13 14">
    <name type="scientific">Daucus carota subsp. sativus</name>
    <name type="common">Carrot</name>
    <dbReference type="NCBI Taxonomy" id="79200"/>
    <lineage>
        <taxon>Eukaryota</taxon>
        <taxon>Viridiplantae</taxon>
        <taxon>Streptophyta</taxon>
        <taxon>Embryophyta</taxon>
        <taxon>Tracheophyta</taxon>
        <taxon>Spermatophyta</taxon>
        <taxon>Magnoliopsida</taxon>
        <taxon>eudicotyledons</taxon>
        <taxon>Gunneridae</taxon>
        <taxon>Pentapetalae</taxon>
        <taxon>asterids</taxon>
        <taxon>campanulids</taxon>
        <taxon>Apiales</taxon>
        <taxon>Apiaceae</taxon>
        <taxon>Apioideae</taxon>
        <taxon>Scandiceae</taxon>
        <taxon>Daucinae</taxon>
        <taxon>Daucus</taxon>
        <taxon>Daucus sect. Daucus</taxon>
    </lineage>
</organism>
<evidence type="ECO:0000256" key="12">
    <source>
        <dbReference type="RuleBase" id="RU000589"/>
    </source>
</evidence>
<evidence type="ECO:0000313" key="13">
    <source>
        <dbReference type="EMBL" id="WOH15886.1"/>
    </source>
</evidence>
<evidence type="ECO:0000313" key="14">
    <source>
        <dbReference type="Proteomes" id="UP000077755"/>
    </source>
</evidence>